<dbReference type="PROSITE" id="PS50181">
    <property type="entry name" value="FBOX"/>
    <property type="match status" value="1"/>
</dbReference>
<dbReference type="InterPro" id="IPR001810">
    <property type="entry name" value="F-box_dom"/>
</dbReference>
<dbReference type="SUPFAM" id="SSF81383">
    <property type="entry name" value="F-box domain"/>
    <property type="match status" value="1"/>
</dbReference>
<reference evidence="3" key="1">
    <citation type="submission" date="2015-06" db="EMBL/GenBank/DDBJ databases">
        <authorList>
            <person name="Bertelli C."/>
        </authorList>
    </citation>
    <scope>NUCLEOTIDE SEQUENCE [LARGE SCALE GENOMIC DNA]</scope>
    <source>
        <strain evidence="3">CRIB-30</strain>
    </source>
</reference>
<keyword evidence="3" id="KW-1185">Reference proteome</keyword>
<dbReference type="InterPro" id="IPR036047">
    <property type="entry name" value="F-box-like_dom_sf"/>
</dbReference>
<evidence type="ECO:0000259" key="1">
    <source>
        <dbReference type="PROSITE" id="PS50181"/>
    </source>
</evidence>
<organism evidence="2 3">
    <name type="scientific">Estrella lausannensis</name>
    <dbReference type="NCBI Taxonomy" id="483423"/>
    <lineage>
        <taxon>Bacteria</taxon>
        <taxon>Pseudomonadati</taxon>
        <taxon>Chlamydiota</taxon>
        <taxon>Chlamydiia</taxon>
        <taxon>Parachlamydiales</taxon>
        <taxon>Candidatus Criblamydiaceae</taxon>
        <taxon>Estrella</taxon>
    </lineage>
</organism>
<feature type="domain" description="F-box" evidence="1">
    <location>
        <begin position="5"/>
        <end position="53"/>
    </location>
</feature>
<dbReference type="AlphaFoldDB" id="A0A0H5E7E7"/>
<sequence>MTPSPSIVEILPFEAQLLILERLDGPSLLAARTSCRLWRSLSDKAMEAFYKEVCGSENYAQFGGGNLSLSACCRLNIRIVLAAKEAWNSALKPIQYKKLRPLLAHEMGQPRQEAPVRIYLKGASSPLLFSDEGCRLQKCPLLLKNDSPLTVEVASGGVAFKEFSREEYGAVKEVLQGESGLFLLSKLDSSLVLFHLDSSTLTPLNRTDLGIENCTAQCLTEGRVIVGTDCGEVFDFRIGHDGGLVLAKSSLYSHPVKWVQALPGEGVVCLSGDTLYFSRPGHDASEYCLQEGEGFPALFNGGIVYLKTGGDLVFVSPSSLPIPSVMRTNVSSWTSLGGSALLLTTLEGTLEVISSNRRLVSTEFRDNAILLSACRLEGLVAAAFSSGEVAVFEERGNSLVKIYSTDCFKVKAPVHSMMFSKTLELTVTTRDGGIFSIRPFPNETVGEKEPETLFETLRRLFSFVK</sequence>
<dbReference type="EMBL" id="CWGJ01000026">
    <property type="protein sequence ID" value="CRX39260.1"/>
    <property type="molecule type" value="Genomic_DNA"/>
</dbReference>
<name>A0A0H5E7E7_9BACT</name>
<dbReference type="Proteomes" id="UP000220251">
    <property type="component" value="Unassembled WGS sequence"/>
</dbReference>
<gene>
    <name evidence="2" type="ORF">ELAC_1936</name>
</gene>
<proteinExistence type="predicted"/>
<dbReference type="RefSeq" id="WP_098039124.1">
    <property type="nucleotide sequence ID" value="NZ_CWGJ01000026.1"/>
</dbReference>
<evidence type="ECO:0000313" key="2">
    <source>
        <dbReference type="EMBL" id="CRX39260.1"/>
    </source>
</evidence>
<accession>A0A0H5E7E7</accession>
<dbReference type="Pfam" id="PF00646">
    <property type="entry name" value="F-box"/>
    <property type="match status" value="1"/>
</dbReference>
<dbReference type="SUPFAM" id="SSF69322">
    <property type="entry name" value="Tricorn protease domain 2"/>
    <property type="match status" value="1"/>
</dbReference>
<protein>
    <recommendedName>
        <fullName evidence="1">F-box domain-containing protein</fullName>
    </recommendedName>
</protein>
<evidence type="ECO:0000313" key="3">
    <source>
        <dbReference type="Proteomes" id="UP000220251"/>
    </source>
</evidence>